<feature type="signal peptide" evidence="1">
    <location>
        <begin position="1"/>
        <end position="24"/>
    </location>
</feature>
<dbReference type="EMBL" id="OZ019910">
    <property type="protein sequence ID" value="CAK9211503.1"/>
    <property type="molecule type" value="Genomic_DNA"/>
</dbReference>
<dbReference type="PANTHER" id="PTHR35567">
    <property type="entry name" value="MALATE DEHYDROGENASE (AFU_ORTHOLOGUE AFUA_2G13800)"/>
    <property type="match status" value="1"/>
</dbReference>
<dbReference type="Proteomes" id="UP001497512">
    <property type="component" value="Chromosome 18"/>
</dbReference>
<protein>
    <recommendedName>
        <fullName evidence="4">Ig-like domain-containing protein</fullName>
    </recommendedName>
</protein>
<reference evidence="2" key="1">
    <citation type="submission" date="2024-02" db="EMBL/GenBank/DDBJ databases">
        <authorList>
            <consortium name="ELIXIR-Norway"/>
            <consortium name="Elixir Norway"/>
        </authorList>
    </citation>
    <scope>NUCLEOTIDE SEQUENCE</scope>
</reference>
<sequence>MWSFISSSFIALLLLQCIVTTSFGTTVAVAASTTLQTPPPGNTLSMTCTAQNGQKMYKCLEGKWVYQGGESKLLDAQTYANVGVYREMVHPVTKTISGWWEIVNDSGDDAESGYQYSTVTGKVIDTVTTQTSTSLLCVATQHGNMGATTRISYIAMLGAKGGAAPPQSLCKQDEVVEVPFTAGFAFYTQDTSPPTLPTPISAKLGSSQAVESFYAQGAVRYSWTGTSWTTKSVTAQLSTVPGGPVVGKFSVLPKPDRYGGRLNWLVFNPNGFSVTGRGYTAPVLMSDYGLGWQLVQITSSSGPALEGPYRYVLMTSTMGGLQPVIKPTTEEKCEGLVITSTFSCVFWIYTT</sequence>
<organism evidence="2 3">
    <name type="scientific">Sphagnum troendelagicum</name>
    <dbReference type="NCBI Taxonomy" id="128251"/>
    <lineage>
        <taxon>Eukaryota</taxon>
        <taxon>Viridiplantae</taxon>
        <taxon>Streptophyta</taxon>
        <taxon>Embryophyta</taxon>
        <taxon>Bryophyta</taxon>
        <taxon>Sphagnophytina</taxon>
        <taxon>Sphagnopsida</taxon>
        <taxon>Sphagnales</taxon>
        <taxon>Sphagnaceae</taxon>
        <taxon>Sphagnum</taxon>
    </lineage>
</organism>
<name>A0ABP0U2Q5_9BRYO</name>
<keyword evidence="3" id="KW-1185">Reference proteome</keyword>
<gene>
    <name evidence="2" type="ORF">CSSPTR1EN2_LOCUS10733</name>
</gene>
<evidence type="ECO:0000313" key="2">
    <source>
        <dbReference type="EMBL" id="CAK9211503.1"/>
    </source>
</evidence>
<evidence type="ECO:0000313" key="3">
    <source>
        <dbReference type="Proteomes" id="UP001497512"/>
    </source>
</evidence>
<accession>A0ABP0U2Q5</accession>
<evidence type="ECO:0000256" key="1">
    <source>
        <dbReference type="SAM" id="SignalP"/>
    </source>
</evidence>
<keyword evidence="1" id="KW-0732">Signal</keyword>
<evidence type="ECO:0008006" key="4">
    <source>
        <dbReference type="Google" id="ProtNLM"/>
    </source>
</evidence>
<feature type="chain" id="PRO_5047122949" description="Ig-like domain-containing protein" evidence="1">
    <location>
        <begin position="25"/>
        <end position="351"/>
    </location>
</feature>
<proteinExistence type="predicted"/>
<dbReference type="PANTHER" id="PTHR35567:SF12">
    <property type="match status" value="1"/>
</dbReference>